<accession>A0ABD1YHW5</accession>
<name>A0ABD1YHW5_9MARC</name>
<dbReference type="PANTHER" id="PTHR34060">
    <property type="entry name" value="POLYKETIDE CYCLASE / DEHYDRASE AND LIPID TRANSPORT PROTEIN"/>
    <property type="match status" value="1"/>
</dbReference>
<proteinExistence type="predicted"/>
<dbReference type="SUPFAM" id="SSF55961">
    <property type="entry name" value="Bet v1-like"/>
    <property type="match status" value="1"/>
</dbReference>
<gene>
    <name evidence="2" type="ORF">R1flu_014969</name>
</gene>
<evidence type="ECO:0000313" key="3">
    <source>
        <dbReference type="Proteomes" id="UP001605036"/>
    </source>
</evidence>
<comment type="caution">
    <text evidence="2">The sequence shown here is derived from an EMBL/GenBank/DDBJ whole genome shotgun (WGS) entry which is preliminary data.</text>
</comment>
<sequence length="311" mass="34618">MWGTSSLRFSLGDSANFVECRELQKQIQGDISYRRSCKASCSFVAREELVEESSSTVRLLAFRRLTTQESTGIGHLSVVRKTAFRRGAAGEDGPQVRLGDGGEKTGNEILNDWAAVDNSGNNGKENLDAVEVTVEKIGSNMRKITARISVRASLEDVWSILTDYERLGDFIPGLAVNELLEKRENGCRLYQVGEQDIALGVKFKAKAVVDCEEKPYEVERNLVRRDIEFVTVEGDFQIFKGTWRVEQVSGPSAYMVGAVGGVEEQKTFLYYILDVQPKLWLPVALVEGRLTGEIKVNLVCIRNRAENGRAV</sequence>
<evidence type="ECO:0000313" key="2">
    <source>
        <dbReference type="EMBL" id="KAL2630283.1"/>
    </source>
</evidence>
<dbReference type="Pfam" id="PF03364">
    <property type="entry name" value="Polyketide_cyc"/>
    <property type="match status" value="1"/>
</dbReference>
<dbReference type="InterPro" id="IPR023393">
    <property type="entry name" value="START-like_dom_sf"/>
</dbReference>
<dbReference type="PANTHER" id="PTHR34060:SF1">
    <property type="entry name" value="POLYKETIDE CYCLASE _ DEHYDRASE AND LIPID TRANSPORT PROTEIN"/>
    <property type="match status" value="1"/>
</dbReference>
<evidence type="ECO:0000259" key="1">
    <source>
        <dbReference type="Pfam" id="PF03364"/>
    </source>
</evidence>
<keyword evidence="3" id="KW-1185">Reference proteome</keyword>
<protein>
    <recommendedName>
        <fullName evidence="1">Coenzyme Q-binding protein COQ10 START domain-containing protein</fullName>
    </recommendedName>
</protein>
<dbReference type="AlphaFoldDB" id="A0ABD1YHW5"/>
<dbReference type="Proteomes" id="UP001605036">
    <property type="component" value="Unassembled WGS sequence"/>
</dbReference>
<dbReference type="InterPro" id="IPR005031">
    <property type="entry name" value="COQ10_START"/>
</dbReference>
<dbReference type="Gene3D" id="3.30.530.20">
    <property type="match status" value="1"/>
</dbReference>
<feature type="domain" description="Coenzyme Q-binding protein COQ10 START" evidence="1">
    <location>
        <begin position="150"/>
        <end position="290"/>
    </location>
</feature>
<dbReference type="EMBL" id="JBHFFA010000004">
    <property type="protein sequence ID" value="KAL2630283.1"/>
    <property type="molecule type" value="Genomic_DNA"/>
</dbReference>
<reference evidence="2 3" key="1">
    <citation type="submission" date="2024-09" db="EMBL/GenBank/DDBJ databases">
        <title>Chromosome-scale assembly of Riccia fluitans.</title>
        <authorList>
            <person name="Paukszto L."/>
            <person name="Sawicki J."/>
            <person name="Karawczyk K."/>
            <person name="Piernik-Szablinska J."/>
            <person name="Szczecinska M."/>
            <person name="Mazdziarz M."/>
        </authorList>
    </citation>
    <scope>NUCLEOTIDE SEQUENCE [LARGE SCALE GENOMIC DNA]</scope>
    <source>
        <strain evidence="2">Rf_01</strain>
        <tissue evidence="2">Aerial parts of the thallus</tissue>
    </source>
</reference>
<organism evidence="2 3">
    <name type="scientific">Riccia fluitans</name>
    <dbReference type="NCBI Taxonomy" id="41844"/>
    <lineage>
        <taxon>Eukaryota</taxon>
        <taxon>Viridiplantae</taxon>
        <taxon>Streptophyta</taxon>
        <taxon>Embryophyta</taxon>
        <taxon>Marchantiophyta</taxon>
        <taxon>Marchantiopsida</taxon>
        <taxon>Marchantiidae</taxon>
        <taxon>Marchantiales</taxon>
        <taxon>Ricciaceae</taxon>
        <taxon>Riccia</taxon>
    </lineage>
</organism>